<reference evidence="3" key="1">
    <citation type="journal article" date="2019" name="Int. J. Syst. Evol. Microbiol.">
        <title>The Global Catalogue of Microorganisms (GCM) 10K type strain sequencing project: providing services to taxonomists for standard genome sequencing and annotation.</title>
        <authorList>
            <consortium name="The Broad Institute Genomics Platform"/>
            <consortium name="The Broad Institute Genome Sequencing Center for Infectious Disease"/>
            <person name="Wu L."/>
            <person name="Ma J."/>
        </authorList>
    </citation>
    <scope>NUCLEOTIDE SEQUENCE [LARGE SCALE GENOMIC DNA]</scope>
    <source>
        <strain evidence="3">IBRC-M 10987</strain>
    </source>
</reference>
<sequence>MQTGDIITNTLKTLKNRMEGEKNLLLQVEGGYQYEASCTFYDPVCTSDLENFMSESNIKLPLDYIKFLALTNGCRLFDDVRFGGEAFLLSLQQITKWNEINNGDSLMIGSIYQDKIYIDLNSIKNNEPNYMFVGDDSNDYRPINMNFELWFDRLVVSQGSKFWTWTWDTAERYYKRR</sequence>
<evidence type="ECO:0000313" key="2">
    <source>
        <dbReference type="EMBL" id="MFC4102621.1"/>
    </source>
</evidence>
<dbReference type="InterPro" id="IPR037883">
    <property type="entry name" value="Knr4/Smi1-like_sf"/>
</dbReference>
<dbReference type="InterPro" id="IPR018958">
    <property type="entry name" value="Knr4/Smi1-like_dom"/>
</dbReference>
<name>A0ABV8K9E6_9BACL</name>
<organism evidence="2 3">
    <name type="scientific">Paenibacillus xanthanilyticus</name>
    <dbReference type="NCBI Taxonomy" id="1783531"/>
    <lineage>
        <taxon>Bacteria</taxon>
        <taxon>Bacillati</taxon>
        <taxon>Bacillota</taxon>
        <taxon>Bacilli</taxon>
        <taxon>Bacillales</taxon>
        <taxon>Paenibacillaceae</taxon>
        <taxon>Paenibacillus</taxon>
    </lineage>
</organism>
<gene>
    <name evidence="2" type="ORF">ACFOZ8_23650</name>
</gene>
<dbReference type="EMBL" id="JBHSAM010000034">
    <property type="protein sequence ID" value="MFC4102621.1"/>
    <property type="molecule type" value="Genomic_DNA"/>
</dbReference>
<dbReference type="Pfam" id="PF09346">
    <property type="entry name" value="SMI1_KNR4"/>
    <property type="match status" value="1"/>
</dbReference>
<keyword evidence="3" id="KW-1185">Reference proteome</keyword>
<evidence type="ECO:0000259" key="1">
    <source>
        <dbReference type="SMART" id="SM00860"/>
    </source>
</evidence>
<dbReference type="RefSeq" id="WP_377721241.1">
    <property type="nucleotide sequence ID" value="NZ_JBHSAM010000034.1"/>
</dbReference>
<dbReference type="Gene3D" id="3.40.1580.10">
    <property type="entry name" value="SMI1/KNR4-like"/>
    <property type="match status" value="1"/>
</dbReference>
<feature type="domain" description="Knr4/Smi1-like" evidence="1">
    <location>
        <begin position="43"/>
        <end position="153"/>
    </location>
</feature>
<dbReference type="Proteomes" id="UP001595715">
    <property type="component" value="Unassembled WGS sequence"/>
</dbReference>
<evidence type="ECO:0000313" key="3">
    <source>
        <dbReference type="Proteomes" id="UP001595715"/>
    </source>
</evidence>
<accession>A0ABV8K9E6</accession>
<protein>
    <submittedName>
        <fullName evidence="2">SMI1/KNR4 family protein</fullName>
    </submittedName>
</protein>
<dbReference type="SUPFAM" id="SSF160631">
    <property type="entry name" value="SMI1/KNR4-like"/>
    <property type="match status" value="1"/>
</dbReference>
<comment type="caution">
    <text evidence="2">The sequence shown here is derived from an EMBL/GenBank/DDBJ whole genome shotgun (WGS) entry which is preliminary data.</text>
</comment>
<dbReference type="SMART" id="SM00860">
    <property type="entry name" value="SMI1_KNR4"/>
    <property type="match status" value="1"/>
</dbReference>
<proteinExistence type="predicted"/>